<dbReference type="Pfam" id="PF08447">
    <property type="entry name" value="PAS_3"/>
    <property type="match status" value="1"/>
</dbReference>
<sequence length="703" mass="76589">MDGHSQATSYGGLGVVEQGGIGVFAWDAATAQLSWDDQLACMFGVEGQDASPTETWFRVVHPDDQAKAAHTLYQADDPLAVVDVFRLLLDDGTVRHVRSRITEVLRDEAGAVSGMVGVMADVTGAHEAEGRLEAMLHSVSDGFVLLDHDFRYLFVNRAAERILGRSATDLLGRVVWERFPHAVGTVFETMFRRVMTERVGQRFVDHYPDPLNIWLDVRAEPSREGLVLYFQDVTAERARQEQVQLLLDGERRARREADEARASAESAHRQLAHQATHDALTGLVNRWEFDRLTTAALAETMADTQRSVTVLFLDLDRFKLVNDSLGHAAGDALLVTVGRLLAQEVRAGDVLARQGGDEFVVLLRDTPPEAAQRIAERIRSALRRPVLIAGHSLTTTVSIGLATSGPGTTVEILMRDADVALYRAKDAGRNSISWFDAASHRALLERVDLESALRDQLQRRGLDVHYQPVLDLRNDRLAGVEALARWTHPERGNIPPGIFVPLAEDAGLIRELGVSVFGTACRDAARWAALPDFTVWVNVSGREIASGYAARFLAGLARGELRRCRVGIEVTESVLADEDVALRELTTLHTAGVPIAIDDFGTGYSSLARLATLPISVLKIDRSFVQQIGTRLGRASIDVVVHLAGVLGVRTVAEGVETPAQLEALRQAGVDSAAGYLLGEPRPADRLALTPVTGRGRDAGLAS</sequence>
<dbReference type="SMART" id="SM00267">
    <property type="entry name" value="GGDEF"/>
    <property type="match status" value="1"/>
</dbReference>
<dbReference type="Gene3D" id="3.30.70.270">
    <property type="match status" value="1"/>
</dbReference>
<dbReference type="PROSITE" id="PS50113">
    <property type="entry name" value="PAC"/>
    <property type="match status" value="1"/>
</dbReference>
<dbReference type="InterPro" id="IPR001610">
    <property type="entry name" value="PAC"/>
</dbReference>
<dbReference type="InterPro" id="IPR029787">
    <property type="entry name" value="Nucleotide_cyclase"/>
</dbReference>
<dbReference type="Gene3D" id="3.20.20.450">
    <property type="entry name" value="EAL domain"/>
    <property type="match status" value="1"/>
</dbReference>
<evidence type="ECO:0000259" key="1">
    <source>
        <dbReference type="PROSITE" id="PS50112"/>
    </source>
</evidence>
<organism evidence="5 6">
    <name type="scientific">Nakamurella leprariae</name>
    <dbReference type="NCBI Taxonomy" id="2803911"/>
    <lineage>
        <taxon>Bacteria</taxon>
        <taxon>Bacillati</taxon>
        <taxon>Actinomycetota</taxon>
        <taxon>Actinomycetes</taxon>
        <taxon>Nakamurellales</taxon>
        <taxon>Nakamurellaceae</taxon>
        <taxon>Nakamurella</taxon>
    </lineage>
</organism>
<dbReference type="Pfam" id="PF00563">
    <property type="entry name" value="EAL"/>
    <property type="match status" value="1"/>
</dbReference>
<reference evidence="5" key="1">
    <citation type="submission" date="2021-01" db="EMBL/GenBank/DDBJ databases">
        <title>YIM 132084 draft genome.</title>
        <authorList>
            <person name="An D."/>
        </authorList>
    </citation>
    <scope>NUCLEOTIDE SEQUENCE</scope>
    <source>
        <strain evidence="5">YIM 132084</strain>
    </source>
</reference>
<proteinExistence type="predicted"/>
<evidence type="ECO:0000259" key="4">
    <source>
        <dbReference type="PROSITE" id="PS50887"/>
    </source>
</evidence>
<dbReference type="InterPro" id="IPR000014">
    <property type="entry name" value="PAS"/>
</dbReference>
<dbReference type="SUPFAM" id="SSF141868">
    <property type="entry name" value="EAL domain-like"/>
    <property type="match status" value="1"/>
</dbReference>
<dbReference type="SMART" id="SM00091">
    <property type="entry name" value="PAS"/>
    <property type="match status" value="2"/>
</dbReference>
<dbReference type="RefSeq" id="WP_205258860.1">
    <property type="nucleotide sequence ID" value="NZ_JAERWK010000002.1"/>
</dbReference>
<dbReference type="InterPro" id="IPR001633">
    <property type="entry name" value="EAL_dom"/>
</dbReference>
<feature type="domain" description="GGDEF" evidence="4">
    <location>
        <begin position="306"/>
        <end position="437"/>
    </location>
</feature>
<dbReference type="InterPro" id="IPR043128">
    <property type="entry name" value="Rev_trsase/Diguanyl_cyclase"/>
</dbReference>
<dbReference type="PROSITE" id="PS50887">
    <property type="entry name" value="GGDEF"/>
    <property type="match status" value="1"/>
</dbReference>
<dbReference type="Pfam" id="PF00990">
    <property type="entry name" value="GGDEF"/>
    <property type="match status" value="1"/>
</dbReference>
<evidence type="ECO:0000259" key="2">
    <source>
        <dbReference type="PROSITE" id="PS50113"/>
    </source>
</evidence>
<gene>
    <name evidence="5" type="ORF">JL106_01265</name>
</gene>
<dbReference type="FunFam" id="3.30.70.270:FF:000001">
    <property type="entry name" value="Diguanylate cyclase domain protein"/>
    <property type="match status" value="1"/>
</dbReference>
<dbReference type="PANTHER" id="PTHR44757:SF2">
    <property type="entry name" value="BIOFILM ARCHITECTURE MAINTENANCE PROTEIN MBAA"/>
    <property type="match status" value="1"/>
</dbReference>
<dbReference type="InterPro" id="IPR035919">
    <property type="entry name" value="EAL_sf"/>
</dbReference>
<dbReference type="SMART" id="SM00052">
    <property type="entry name" value="EAL"/>
    <property type="match status" value="1"/>
</dbReference>
<dbReference type="CDD" id="cd01948">
    <property type="entry name" value="EAL"/>
    <property type="match status" value="1"/>
</dbReference>
<dbReference type="SMART" id="SM00086">
    <property type="entry name" value="PAC"/>
    <property type="match status" value="1"/>
</dbReference>
<dbReference type="NCBIfam" id="TIGR00254">
    <property type="entry name" value="GGDEF"/>
    <property type="match status" value="1"/>
</dbReference>
<dbReference type="NCBIfam" id="TIGR00229">
    <property type="entry name" value="sensory_box"/>
    <property type="match status" value="1"/>
</dbReference>
<dbReference type="InterPro" id="IPR000160">
    <property type="entry name" value="GGDEF_dom"/>
</dbReference>
<dbReference type="Gene3D" id="3.30.450.20">
    <property type="entry name" value="PAS domain"/>
    <property type="match status" value="2"/>
</dbReference>
<dbReference type="CDD" id="cd00130">
    <property type="entry name" value="PAS"/>
    <property type="match status" value="1"/>
</dbReference>
<dbReference type="InterPro" id="IPR000700">
    <property type="entry name" value="PAS-assoc_C"/>
</dbReference>
<feature type="domain" description="PAS" evidence="1">
    <location>
        <begin position="128"/>
        <end position="173"/>
    </location>
</feature>
<keyword evidence="6" id="KW-1185">Reference proteome</keyword>
<dbReference type="InterPro" id="IPR013656">
    <property type="entry name" value="PAS_4"/>
</dbReference>
<dbReference type="PANTHER" id="PTHR44757">
    <property type="entry name" value="DIGUANYLATE CYCLASE DGCP"/>
    <property type="match status" value="1"/>
</dbReference>
<evidence type="ECO:0000313" key="5">
    <source>
        <dbReference type="EMBL" id="MBM9465906.1"/>
    </source>
</evidence>
<dbReference type="PROSITE" id="PS50112">
    <property type="entry name" value="PAS"/>
    <property type="match status" value="1"/>
</dbReference>
<dbReference type="InterPro" id="IPR013655">
    <property type="entry name" value="PAS_fold_3"/>
</dbReference>
<feature type="domain" description="EAL" evidence="3">
    <location>
        <begin position="446"/>
        <end position="695"/>
    </location>
</feature>
<dbReference type="Proteomes" id="UP000663792">
    <property type="component" value="Unassembled WGS sequence"/>
</dbReference>
<dbReference type="Pfam" id="PF08448">
    <property type="entry name" value="PAS_4"/>
    <property type="match status" value="1"/>
</dbReference>
<feature type="domain" description="PAC" evidence="2">
    <location>
        <begin position="81"/>
        <end position="134"/>
    </location>
</feature>
<dbReference type="CDD" id="cd01949">
    <property type="entry name" value="GGDEF"/>
    <property type="match status" value="1"/>
</dbReference>
<dbReference type="EMBL" id="JAERWK010000002">
    <property type="protein sequence ID" value="MBM9465906.1"/>
    <property type="molecule type" value="Genomic_DNA"/>
</dbReference>
<dbReference type="SUPFAM" id="SSF55073">
    <property type="entry name" value="Nucleotide cyclase"/>
    <property type="match status" value="1"/>
</dbReference>
<evidence type="ECO:0000313" key="6">
    <source>
        <dbReference type="Proteomes" id="UP000663792"/>
    </source>
</evidence>
<name>A0A938YAA0_9ACTN</name>
<dbReference type="InterPro" id="IPR052155">
    <property type="entry name" value="Biofilm_reg_signaling"/>
</dbReference>
<dbReference type="AlphaFoldDB" id="A0A938YAA0"/>
<dbReference type="InterPro" id="IPR035965">
    <property type="entry name" value="PAS-like_dom_sf"/>
</dbReference>
<dbReference type="SUPFAM" id="SSF55785">
    <property type="entry name" value="PYP-like sensor domain (PAS domain)"/>
    <property type="match status" value="2"/>
</dbReference>
<dbReference type="Gene3D" id="2.10.70.100">
    <property type="match status" value="1"/>
</dbReference>
<accession>A0A938YAA0</accession>
<protein>
    <submittedName>
        <fullName evidence="5">EAL domain-containing protein</fullName>
    </submittedName>
</protein>
<dbReference type="PROSITE" id="PS50883">
    <property type="entry name" value="EAL"/>
    <property type="match status" value="1"/>
</dbReference>
<evidence type="ECO:0000259" key="3">
    <source>
        <dbReference type="PROSITE" id="PS50883"/>
    </source>
</evidence>
<comment type="caution">
    <text evidence="5">The sequence shown here is derived from an EMBL/GenBank/DDBJ whole genome shotgun (WGS) entry which is preliminary data.</text>
</comment>